<protein>
    <submittedName>
        <fullName evidence="1">Uncharacterized protein</fullName>
    </submittedName>
</protein>
<dbReference type="PATRIC" id="fig|1122147.4.peg.518"/>
<dbReference type="Proteomes" id="UP000050949">
    <property type="component" value="Unassembled WGS sequence"/>
</dbReference>
<gene>
    <name evidence="1" type="ORF">FC91_GL000497</name>
</gene>
<dbReference type="eggNOG" id="ENOG5030B9I">
    <property type="taxonomic scope" value="Bacteria"/>
</dbReference>
<dbReference type="EMBL" id="AZFW01000013">
    <property type="protein sequence ID" value="KRM29480.1"/>
    <property type="molecule type" value="Genomic_DNA"/>
</dbReference>
<proteinExistence type="predicted"/>
<name>A0A0R1XH29_9LACO</name>
<comment type="caution">
    <text evidence="1">The sequence shown here is derived from an EMBL/GenBank/DDBJ whole genome shotgun (WGS) entry which is preliminary data.</text>
</comment>
<dbReference type="RefSeq" id="WP_027828875.1">
    <property type="nucleotide sequence ID" value="NZ_AUEH01000032.1"/>
</dbReference>
<evidence type="ECO:0000313" key="2">
    <source>
        <dbReference type="Proteomes" id="UP000050949"/>
    </source>
</evidence>
<organism evidence="1 2">
    <name type="scientific">Schleiferilactobacillus harbinensis DSM 16991</name>
    <dbReference type="NCBI Taxonomy" id="1122147"/>
    <lineage>
        <taxon>Bacteria</taxon>
        <taxon>Bacillati</taxon>
        <taxon>Bacillota</taxon>
        <taxon>Bacilli</taxon>
        <taxon>Lactobacillales</taxon>
        <taxon>Lactobacillaceae</taxon>
        <taxon>Schleiferilactobacillus</taxon>
    </lineage>
</organism>
<evidence type="ECO:0000313" key="1">
    <source>
        <dbReference type="EMBL" id="KRM29480.1"/>
    </source>
</evidence>
<accession>A0A0R1XH29</accession>
<dbReference type="OrthoDB" id="9800167at2"/>
<dbReference type="AlphaFoldDB" id="A0A0R1XH29"/>
<reference evidence="1 2" key="1">
    <citation type="journal article" date="2015" name="Genome Announc.">
        <title>Expanding the biotechnology potential of lactobacilli through comparative genomics of 213 strains and associated genera.</title>
        <authorList>
            <person name="Sun Z."/>
            <person name="Harris H.M."/>
            <person name="McCann A."/>
            <person name="Guo C."/>
            <person name="Argimon S."/>
            <person name="Zhang W."/>
            <person name="Yang X."/>
            <person name="Jeffery I.B."/>
            <person name="Cooney J.C."/>
            <person name="Kagawa T.F."/>
            <person name="Liu W."/>
            <person name="Song Y."/>
            <person name="Salvetti E."/>
            <person name="Wrobel A."/>
            <person name="Rasinkangas P."/>
            <person name="Parkhill J."/>
            <person name="Rea M.C."/>
            <person name="O'Sullivan O."/>
            <person name="Ritari J."/>
            <person name="Douillard F.P."/>
            <person name="Paul Ross R."/>
            <person name="Yang R."/>
            <person name="Briner A.E."/>
            <person name="Felis G.E."/>
            <person name="de Vos W.M."/>
            <person name="Barrangou R."/>
            <person name="Klaenhammer T.R."/>
            <person name="Caufield P.W."/>
            <person name="Cui Y."/>
            <person name="Zhang H."/>
            <person name="O'Toole P.W."/>
        </authorList>
    </citation>
    <scope>NUCLEOTIDE SEQUENCE [LARGE SCALE GENOMIC DNA]</scope>
    <source>
        <strain evidence="1 2">DSM 16991</strain>
    </source>
</reference>
<sequence length="168" mass="19194">MAHQQQIVWHDITFHYDDRAIPLLRPDDQELLFANRERDEVIVYFQLSKSGQVLAYPKYGGNLTFVTMHEFRVGLNLDSVLDMPAATPPTYQRMSFHQYTIIYDQRATPFIQAAGDDLVFVTRLRDEINAHLQVDHNGQLSVSPGYGVRFVFTSAGEMTVALTLDDSL</sequence>